<evidence type="ECO:0000256" key="1">
    <source>
        <dbReference type="ARBA" id="ARBA00004613"/>
    </source>
</evidence>
<comment type="caution">
    <text evidence="6">The sequence shown here is derived from an EMBL/GenBank/DDBJ whole genome shotgun (WGS) entry which is preliminary data.</text>
</comment>
<feature type="domain" description="C1q" evidence="5">
    <location>
        <begin position="165"/>
        <end position="300"/>
    </location>
</feature>
<name>A0A8B6HQ73_MYTGA</name>
<dbReference type="InterPro" id="IPR050822">
    <property type="entry name" value="Cerebellin_Synaptic_Org"/>
</dbReference>
<sequence>MIRVVCLSFVCLCLTINHAYGKPENDGIDLKIIYKEMLELRENFQKLDDVVQQQSARIYDLESTVTFQRTHIQDLMTDKKADIEYRRKLERRLKVIENSFVREYSEPKVYNVKSNYISPHENVDQHKSTDYNSEIVDGIVIEMVDPKFNAISRKERLLLPQDNTASDGLVAFYSYMSNPENNPSAHHTLIYDVSITNVGNGYNHVTGIFTAPRSGVYVFVWVTRIMNGEHPTELMINNAVYGVTFLRAKNGDDGSVSGNVVANVTKGDSVFVRVHSTYAGDGYIHSNEHGRPSFSGWLLH</sequence>
<keyword evidence="7" id="KW-1185">Reference proteome</keyword>
<gene>
    <name evidence="6" type="ORF">MGAL_10B042923</name>
</gene>
<keyword evidence="2" id="KW-0964">Secreted</keyword>
<evidence type="ECO:0000256" key="4">
    <source>
        <dbReference type="SAM" id="SignalP"/>
    </source>
</evidence>
<organism evidence="6 7">
    <name type="scientific">Mytilus galloprovincialis</name>
    <name type="common">Mediterranean mussel</name>
    <dbReference type="NCBI Taxonomy" id="29158"/>
    <lineage>
        <taxon>Eukaryota</taxon>
        <taxon>Metazoa</taxon>
        <taxon>Spiralia</taxon>
        <taxon>Lophotrochozoa</taxon>
        <taxon>Mollusca</taxon>
        <taxon>Bivalvia</taxon>
        <taxon>Autobranchia</taxon>
        <taxon>Pteriomorphia</taxon>
        <taxon>Mytilida</taxon>
        <taxon>Mytiloidea</taxon>
        <taxon>Mytilidae</taxon>
        <taxon>Mytilinae</taxon>
        <taxon>Mytilus</taxon>
    </lineage>
</organism>
<reference evidence="6" key="1">
    <citation type="submission" date="2018-11" db="EMBL/GenBank/DDBJ databases">
        <authorList>
            <person name="Alioto T."/>
            <person name="Alioto T."/>
        </authorList>
    </citation>
    <scope>NUCLEOTIDE SEQUENCE</scope>
</reference>
<protein>
    <recommendedName>
        <fullName evidence="5">C1q domain-containing protein</fullName>
    </recommendedName>
</protein>
<comment type="subcellular location">
    <subcellularLocation>
        <location evidence="1">Secreted</location>
    </subcellularLocation>
</comment>
<feature type="chain" id="PRO_5032989221" description="C1q domain-containing protein" evidence="4">
    <location>
        <begin position="22"/>
        <end position="300"/>
    </location>
</feature>
<dbReference type="Proteomes" id="UP000596742">
    <property type="component" value="Unassembled WGS sequence"/>
</dbReference>
<dbReference type="Pfam" id="PF00386">
    <property type="entry name" value="C1q"/>
    <property type="match status" value="1"/>
</dbReference>
<dbReference type="EMBL" id="UYJE01010392">
    <property type="protein sequence ID" value="VDI82795.1"/>
    <property type="molecule type" value="Genomic_DNA"/>
</dbReference>
<evidence type="ECO:0000313" key="6">
    <source>
        <dbReference type="EMBL" id="VDI82795.1"/>
    </source>
</evidence>
<dbReference type="PRINTS" id="PR00007">
    <property type="entry name" value="COMPLEMNTC1Q"/>
</dbReference>
<accession>A0A8B6HQ73</accession>
<dbReference type="GO" id="GO:0005576">
    <property type="term" value="C:extracellular region"/>
    <property type="evidence" value="ECO:0007669"/>
    <property type="project" value="UniProtKB-SubCell"/>
</dbReference>
<evidence type="ECO:0000256" key="2">
    <source>
        <dbReference type="ARBA" id="ARBA00022525"/>
    </source>
</evidence>
<dbReference type="SMART" id="SM00110">
    <property type="entry name" value="C1Q"/>
    <property type="match status" value="1"/>
</dbReference>
<evidence type="ECO:0000256" key="3">
    <source>
        <dbReference type="ARBA" id="ARBA00022729"/>
    </source>
</evidence>
<dbReference type="InterPro" id="IPR008983">
    <property type="entry name" value="Tumour_necrosis_fac-like_dom"/>
</dbReference>
<feature type="signal peptide" evidence="4">
    <location>
        <begin position="1"/>
        <end position="21"/>
    </location>
</feature>
<dbReference type="OrthoDB" id="6090644at2759"/>
<evidence type="ECO:0000313" key="7">
    <source>
        <dbReference type="Proteomes" id="UP000596742"/>
    </source>
</evidence>
<dbReference type="InterPro" id="IPR001073">
    <property type="entry name" value="C1q_dom"/>
</dbReference>
<dbReference type="Gene3D" id="2.60.120.40">
    <property type="match status" value="1"/>
</dbReference>
<dbReference type="PROSITE" id="PS50871">
    <property type="entry name" value="C1Q"/>
    <property type="match status" value="1"/>
</dbReference>
<dbReference type="PANTHER" id="PTHR22923">
    <property type="entry name" value="CEREBELLIN-RELATED"/>
    <property type="match status" value="1"/>
</dbReference>
<dbReference type="PANTHER" id="PTHR22923:SF116">
    <property type="entry name" value="C1Q DOMAIN-CONTAINING PROTEIN"/>
    <property type="match status" value="1"/>
</dbReference>
<dbReference type="SUPFAM" id="SSF49842">
    <property type="entry name" value="TNF-like"/>
    <property type="match status" value="1"/>
</dbReference>
<evidence type="ECO:0000259" key="5">
    <source>
        <dbReference type="PROSITE" id="PS50871"/>
    </source>
</evidence>
<dbReference type="AlphaFoldDB" id="A0A8B6HQ73"/>
<keyword evidence="3 4" id="KW-0732">Signal</keyword>
<proteinExistence type="predicted"/>